<protein>
    <recommendedName>
        <fullName evidence="3">Serine/threonine protein kinase</fullName>
    </recommendedName>
</protein>
<dbReference type="EMBL" id="AOPY01001571">
    <property type="protein sequence ID" value="EPJ36296.1"/>
    <property type="molecule type" value="Genomic_DNA"/>
</dbReference>
<dbReference type="AlphaFoldDB" id="S4MIC9"/>
<dbReference type="HOGENOM" id="CLU_2060104_0_0_11"/>
<dbReference type="Proteomes" id="UP000015001">
    <property type="component" value="Unassembled WGS sequence"/>
</dbReference>
<evidence type="ECO:0008006" key="3">
    <source>
        <dbReference type="Google" id="ProtNLM"/>
    </source>
</evidence>
<evidence type="ECO:0000313" key="1">
    <source>
        <dbReference type="EMBL" id="EPJ36296.1"/>
    </source>
</evidence>
<comment type="caution">
    <text evidence="1">The sequence shown here is derived from an EMBL/GenBank/DDBJ whole genome shotgun (WGS) entry which is preliminary data.</text>
</comment>
<reference evidence="1 2" key="1">
    <citation type="submission" date="2013-02" db="EMBL/GenBank/DDBJ databases">
        <title>Draft Genome Sequence of Streptomyces afghaniensis, Which Produces Compounds of the Julimycin B-Complex.</title>
        <authorList>
            <person name="Gruening B.A."/>
            <person name="Praeg A."/>
            <person name="Erxleben A."/>
            <person name="Guenther S."/>
            <person name="Fiedler H.-P."/>
            <person name="Goodfellow M."/>
            <person name="Mueller M."/>
        </authorList>
    </citation>
    <scope>NUCLEOTIDE SEQUENCE [LARGE SCALE GENOMIC DNA]</scope>
    <source>
        <strain evidence="1 2">772</strain>
    </source>
</reference>
<accession>S4MIC9</accession>
<keyword evidence="2" id="KW-1185">Reference proteome</keyword>
<name>S4MIC9_9ACTN</name>
<gene>
    <name evidence="1" type="ORF">STAFG_6630</name>
</gene>
<evidence type="ECO:0000313" key="2">
    <source>
        <dbReference type="Proteomes" id="UP000015001"/>
    </source>
</evidence>
<sequence length="119" mass="13345">MTFGAAGDDRTLAITYSKRVGPDPVAVWRDEVEPNLEQSGDYRRIGEIRATTYQGREAADMEWTADVDGTRVHTFGRGFLLGEGRSFSLRWTTPDADWEDKANQEALRAFLKTFRPGSG</sequence>
<proteinExistence type="predicted"/>
<dbReference type="PATRIC" id="fig|1283301.3.peg.6581"/>
<organism evidence="1 2">
    <name type="scientific">Streptomyces afghaniensis 772</name>
    <dbReference type="NCBI Taxonomy" id="1283301"/>
    <lineage>
        <taxon>Bacteria</taxon>
        <taxon>Bacillati</taxon>
        <taxon>Actinomycetota</taxon>
        <taxon>Actinomycetes</taxon>
        <taxon>Kitasatosporales</taxon>
        <taxon>Streptomycetaceae</taxon>
        <taxon>Streptomyces</taxon>
    </lineage>
</organism>